<keyword evidence="3" id="KW-0812">Transmembrane</keyword>
<sequence>MKSYIKLFCVAFLFTISFSSYAQVEGGETYLIKEINVTGNTNFSAQTIIAYSKLRKDEEIQVGGEKIANAVKTLWKSNLFSSIDIYITDIAGKSANLEIHLSDLPELKDLTIEGVKKGKKDEIIDENKLKSGQKVTENLIATTKNYLTNKYRKKGFLNTDVRIITSEVIDSVEKERVDMRIAIDKGEKVKIKTINFEGNDKIVDKKLRKAMKSTKQKNFIRILKRSKYIEDDFREDLISVVDYYKENGYRDARIISDSISYLDKKTISLDIKVEEGEQYTFGKISFVGNTIYSDQQLSNLLGIKEGDTYNGVELRERIADDSNPDANDITNAYQNFGYMFSTINPVEVSAEGNIIDMEIRISEGKPAYYNNITVVGNDVTNDHVIYREIRTRPGELYRKSDIIRTIRELGQLGYFDAQQIVPDIKNPNPVDGTLDVQYSLVEQGSSQIQLQGGYGGGGFIGTLGLSFNNFSIKNIFNGEAYKPVPRGDGQSLALRLQASQFFQTYSFSFSEPWFGGKKPYQLSSSLSHSRQFLYDSSTGSADKEKSFNITGLTFGVSTRLAEPDDYFLLSQAISYQHYDLQNYNTGLFTFGDGTSNNLSYTIGLSRSDVYNDPIFPTGGSSFSVSAKFSFPYSLVNGVDYGDLKDDRADQSEIISDFQNNSSPSLQETAAYNDAQLRIAEIDQERFKWLEFYKIKFKADWYQALTKKLVLRPSVEFGFLGAYNNDRGVIPFERFFVGGDGLGNFSLDGREVVQLRGYPNQSLSSQDGGSIYSKFSLELRYPITLGAQAKIYALSFLEAGTSVNEFKDYDPFKLQRSAGFGLRIFMPAFGLLGIDFGHAFDESPYGTAVKNWETHFIIGQQF</sequence>
<dbReference type="PIRSF" id="PIRSF006076">
    <property type="entry name" value="OM_assembly_OMP85"/>
    <property type="match status" value="1"/>
</dbReference>
<dbReference type="InterPro" id="IPR039910">
    <property type="entry name" value="D15-like"/>
</dbReference>
<evidence type="ECO:0000313" key="12">
    <source>
        <dbReference type="Proteomes" id="UP000014962"/>
    </source>
</evidence>
<proteinExistence type="predicted"/>
<dbReference type="Gene3D" id="3.10.20.310">
    <property type="entry name" value="membrane protein fhac"/>
    <property type="match status" value="5"/>
</dbReference>
<gene>
    <name evidence="11" type="ORF">ADIWIN_3275</name>
</gene>
<keyword evidence="12" id="KW-1185">Reference proteome</keyword>
<dbReference type="Pfam" id="PF07244">
    <property type="entry name" value="POTRA"/>
    <property type="match status" value="4"/>
</dbReference>
<feature type="domain" description="POTRA" evidence="10">
    <location>
        <begin position="189"/>
        <end position="276"/>
    </location>
</feature>
<comment type="caution">
    <text evidence="11">The sequence shown here is derived from an EMBL/GenBank/DDBJ whole genome shotgun (WGS) entry which is preliminary data.</text>
</comment>
<keyword evidence="4 9" id="KW-0732">Signal</keyword>
<evidence type="ECO:0000256" key="1">
    <source>
        <dbReference type="ARBA" id="ARBA00004370"/>
    </source>
</evidence>
<dbReference type="EMBL" id="ATMR01000164">
    <property type="protein sequence ID" value="EPR71230.1"/>
    <property type="molecule type" value="Genomic_DNA"/>
</dbReference>
<dbReference type="InterPro" id="IPR000184">
    <property type="entry name" value="Bac_surfAg_D15"/>
</dbReference>
<dbReference type="InterPro" id="IPR010827">
    <property type="entry name" value="BamA/TamA_POTRA"/>
</dbReference>
<dbReference type="GO" id="GO:0009279">
    <property type="term" value="C:cell outer membrane"/>
    <property type="evidence" value="ECO:0007669"/>
    <property type="project" value="UniProtKB-UniRule"/>
</dbReference>
<reference evidence="11 12" key="1">
    <citation type="journal article" date="2013" name="Genome Announc.">
        <title>Draft Genome Sequence of Winogradskyella psychrotolerans RS-3T, Isolated from the Marine Transect of Kongsfjorden, Ny-Alesund, Svalbard, Arctic Ocean.</title>
        <authorList>
            <person name="Kumar Pinnaka A."/>
            <person name="Ara S."/>
            <person name="Singh A."/>
            <person name="Shivaji S."/>
        </authorList>
    </citation>
    <scope>NUCLEOTIDE SEQUENCE [LARGE SCALE GENOMIC DNA]</scope>
    <source>
        <strain evidence="11 12">RS-3</strain>
    </source>
</reference>
<dbReference type="STRING" id="641526.ADIWIN_3275"/>
<feature type="domain" description="POTRA" evidence="10">
    <location>
        <begin position="367"/>
        <end position="443"/>
    </location>
</feature>
<dbReference type="InterPro" id="IPR023707">
    <property type="entry name" value="OM_assembly_BamA"/>
</dbReference>
<dbReference type="PATRIC" id="fig|641526.4.peg.3248"/>
<dbReference type="PROSITE" id="PS51779">
    <property type="entry name" value="POTRA"/>
    <property type="match status" value="3"/>
</dbReference>
<keyword evidence="2" id="KW-1134">Transmembrane beta strand</keyword>
<organism evidence="11 12">
    <name type="scientific">Winogradskyella psychrotolerans RS-3</name>
    <dbReference type="NCBI Taxonomy" id="641526"/>
    <lineage>
        <taxon>Bacteria</taxon>
        <taxon>Pseudomonadati</taxon>
        <taxon>Bacteroidota</taxon>
        <taxon>Flavobacteriia</taxon>
        <taxon>Flavobacteriales</taxon>
        <taxon>Flavobacteriaceae</taxon>
        <taxon>Winogradskyella</taxon>
    </lineage>
</organism>
<keyword evidence="5" id="KW-0677">Repeat</keyword>
<dbReference type="PANTHER" id="PTHR12815:SF47">
    <property type="entry name" value="TRANSLOCATION AND ASSEMBLY MODULE SUBUNIT TAMA"/>
    <property type="match status" value="1"/>
</dbReference>
<evidence type="ECO:0000256" key="4">
    <source>
        <dbReference type="ARBA" id="ARBA00022729"/>
    </source>
</evidence>
<feature type="domain" description="POTRA" evidence="10">
    <location>
        <begin position="279"/>
        <end position="364"/>
    </location>
</feature>
<evidence type="ECO:0000259" key="10">
    <source>
        <dbReference type="PROSITE" id="PS51779"/>
    </source>
</evidence>
<dbReference type="AlphaFoldDB" id="S7VM36"/>
<evidence type="ECO:0000256" key="9">
    <source>
        <dbReference type="SAM" id="SignalP"/>
    </source>
</evidence>
<evidence type="ECO:0000313" key="11">
    <source>
        <dbReference type="EMBL" id="EPR71230.1"/>
    </source>
</evidence>
<dbReference type="GO" id="GO:0071709">
    <property type="term" value="P:membrane assembly"/>
    <property type="evidence" value="ECO:0007669"/>
    <property type="project" value="InterPro"/>
</dbReference>
<feature type="chain" id="PRO_5004558390" description="Outer membrane protein assembly factor BamA" evidence="9">
    <location>
        <begin position="23"/>
        <end position="861"/>
    </location>
</feature>
<dbReference type="PANTHER" id="PTHR12815">
    <property type="entry name" value="SORTING AND ASSEMBLY MACHINERY SAMM50 PROTEIN FAMILY MEMBER"/>
    <property type="match status" value="1"/>
</dbReference>
<dbReference type="eggNOG" id="COG4775">
    <property type="taxonomic scope" value="Bacteria"/>
</dbReference>
<evidence type="ECO:0000256" key="7">
    <source>
        <dbReference type="ARBA" id="ARBA00023237"/>
    </source>
</evidence>
<dbReference type="Pfam" id="PF01103">
    <property type="entry name" value="Omp85"/>
    <property type="match status" value="1"/>
</dbReference>
<dbReference type="InterPro" id="IPR034746">
    <property type="entry name" value="POTRA"/>
</dbReference>
<name>S7VM36_9FLAO</name>
<evidence type="ECO:0000256" key="5">
    <source>
        <dbReference type="ARBA" id="ARBA00022737"/>
    </source>
</evidence>
<dbReference type="Gene3D" id="2.40.160.50">
    <property type="entry name" value="membrane protein fhac: a member of the omp85/tpsb transporter family"/>
    <property type="match status" value="1"/>
</dbReference>
<comment type="subcellular location">
    <subcellularLocation>
        <location evidence="1">Membrane</location>
    </subcellularLocation>
</comment>
<accession>S7VM36</accession>
<keyword evidence="6" id="KW-0472">Membrane</keyword>
<evidence type="ECO:0000256" key="3">
    <source>
        <dbReference type="ARBA" id="ARBA00022692"/>
    </source>
</evidence>
<protein>
    <recommendedName>
        <fullName evidence="8">Outer membrane protein assembly factor BamA</fullName>
    </recommendedName>
</protein>
<evidence type="ECO:0000256" key="2">
    <source>
        <dbReference type="ARBA" id="ARBA00022452"/>
    </source>
</evidence>
<dbReference type="Proteomes" id="UP000014962">
    <property type="component" value="Unassembled WGS sequence"/>
</dbReference>
<evidence type="ECO:0000256" key="8">
    <source>
        <dbReference type="NCBIfam" id="TIGR03303"/>
    </source>
</evidence>
<keyword evidence="7" id="KW-0998">Cell outer membrane</keyword>
<feature type="signal peptide" evidence="9">
    <location>
        <begin position="1"/>
        <end position="22"/>
    </location>
</feature>
<evidence type="ECO:0000256" key="6">
    <source>
        <dbReference type="ARBA" id="ARBA00023136"/>
    </source>
</evidence>
<dbReference type="NCBIfam" id="TIGR03303">
    <property type="entry name" value="OM_YaeT"/>
    <property type="match status" value="1"/>
</dbReference>